<dbReference type="InterPro" id="IPR012094">
    <property type="entry name" value="tRNA_Ile_lys_synt"/>
</dbReference>
<dbReference type="NCBIfam" id="TIGR02432">
    <property type="entry name" value="lysidine_TilS_N"/>
    <property type="match status" value="1"/>
</dbReference>
<comment type="similarity">
    <text evidence="8">Belongs to the tRNA(Ile)-lysidine synthase family.</text>
</comment>
<keyword evidence="5 8" id="KW-0547">Nucleotide-binding</keyword>
<dbReference type="Pfam" id="PF11734">
    <property type="entry name" value="TilS_C"/>
    <property type="match status" value="1"/>
</dbReference>
<dbReference type="EMBL" id="VXMH01000071">
    <property type="protein sequence ID" value="MYC96093.1"/>
    <property type="molecule type" value="Genomic_DNA"/>
</dbReference>
<evidence type="ECO:0000256" key="2">
    <source>
        <dbReference type="ARBA" id="ARBA00022490"/>
    </source>
</evidence>
<feature type="compositionally biased region" description="Polar residues" evidence="9">
    <location>
        <begin position="38"/>
        <end position="52"/>
    </location>
</feature>
<reference evidence="11" key="1">
    <citation type="submission" date="2019-09" db="EMBL/GenBank/DDBJ databases">
        <title>Characterisation of the sponge microbiome using genome-centric metagenomics.</title>
        <authorList>
            <person name="Engelberts J.P."/>
            <person name="Robbins S.J."/>
            <person name="De Goeij J.M."/>
            <person name="Aranda M."/>
            <person name="Bell S.C."/>
            <person name="Webster N.S."/>
        </authorList>
    </citation>
    <scope>NUCLEOTIDE SEQUENCE</scope>
    <source>
        <strain evidence="11">SB0661_bin_32</strain>
    </source>
</reference>
<dbReference type="HAMAP" id="MF_01161">
    <property type="entry name" value="tRNA_Ile_lys_synt"/>
    <property type="match status" value="1"/>
</dbReference>
<gene>
    <name evidence="8 11" type="primary">tilS</name>
    <name evidence="11" type="ORF">F4X14_14115</name>
</gene>
<evidence type="ECO:0000256" key="1">
    <source>
        <dbReference type="ARBA" id="ARBA00004496"/>
    </source>
</evidence>
<dbReference type="InterPro" id="IPR015262">
    <property type="entry name" value="tRNA_Ile_lys_synt_subst-bd"/>
</dbReference>
<evidence type="ECO:0000256" key="7">
    <source>
        <dbReference type="ARBA" id="ARBA00048539"/>
    </source>
</evidence>
<dbReference type="AlphaFoldDB" id="A0A6B1D9I6"/>
<dbReference type="SUPFAM" id="SSF52402">
    <property type="entry name" value="Adenine nucleotide alpha hydrolases-like"/>
    <property type="match status" value="1"/>
</dbReference>
<keyword evidence="6 8" id="KW-0067">ATP-binding</keyword>
<feature type="binding site" evidence="8">
    <location>
        <begin position="89"/>
        <end position="94"/>
    </location>
    <ligand>
        <name>ATP</name>
        <dbReference type="ChEBI" id="CHEBI:30616"/>
    </ligand>
</feature>
<sequence>MFRLPLHGKAVRVMSKRRANLLFQPRPISGAQKGGEQPSISQTQPVRATPSDNDQRLLGLVRQTRGREGLFAAPTQGGGRPTTVVVAVSGGGDSMALLHLLTRMRDEWTLNLVVAHLDHSIRPDSREDASFVVEMAERWTVPVETNRLPPEALTGSGNLEATARRRRYQFLAQVAADYQEDGCVVDVAVAHTANDQAETVLMNLIRGSGMPGLAGMRAVTPLLLQNRPVPGVRVVRPLLGVSRSEIMRYLEEHDIPWREDPSNQDRTFIRNRIRHEILPLLKKINPQIVASLCRTASIMGAEVQRSERYTQQALAATRWGNEGEGRSFSSHTSPASPGGAPPEVRCRQVFDLPAFRDLNAADQREALRAALRELGRPLRGVGFDTVERLRLALCDEDRSGGPYSWFADVMLTRTRNAFSLHHRDATPFAPEHPYLDHTWRANFAAVELRVAKGITVDRWRLRCAEVDRQELPFEWAAKSTDTTGPRPGPGETRLSSWEAYIDGDTVQQLRLGTPRAGLRFEPLGLDGHGKPLADYLTDRKVPRFLRAGWPILFDGERVVWVGGHQIAHSVRITPRSRRVFHLYWEPTCR</sequence>
<dbReference type="GO" id="GO:0006400">
    <property type="term" value="P:tRNA modification"/>
    <property type="evidence" value="ECO:0007669"/>
    <property type="project" value="UniProtKB-UniRule"/>
</dbReference>
<organism evidence="11">
    <name type="scientific">Caldilineaceae bacterium SB0661_bin_32</name>
    <dbReference type="NCBI Taxonomy" id="2605255"/>
    <lineage>
        <taxon>Bacteria</taxon>
        <taxon>Bacillati</taxon>
        <taxon>Chloroflexota</taxon>
        <taxon>Caldilineae</taxon>
        <taxon>Caldilineales</taxon>
        <taxon>Caldilineaceae</taxon>
    </lineage>
</organism>
<proteinExistence type="inferred from homology"/>
<keyword evidence="3 8" id="KW-0436">Ligase</keyword>
<keyword evidence="2 8" id="KW-0963">Cytoplasm</keyword>
<comment type="caution">
    <text evidence="11">The sequence shown here is derived from an EMBL/GenBank/DDBJ whole genome shotgun (WGS) entry which is preliminary data.</text>
</comment>
<feature type="region of interest" description="Disordered" evidence="9">
    <location>
        <begin position="320"/>
        <end position="343"/>
    </location>
</feature>
<dbReference type="GO" id="GO:0005524">
    <property type="term" value="F:ATP binding"/>
    <property type="evidence" value="ECO:0007669"/>
    <property type="project" value="UniProtKB-UniRule"/>
</dbReference>
<dbReference type="NCBIfam" id="TIGR02433">
    <property type="entry name" value="lysidine_TilS_C"/>
    <property type="match status" value="1"/>
</dbReference>
<comment type="subcellular location">
    <subcellularLocation>
        <location evidence="1 8">Cytoplasm</location>
    </subcellularLocation>
</comment>
<evidence type="ECO:0000256" key="6">
    <source>
        <dbReference type="ARBA" id="ARBA00022840"/>
    </source>
</evidence>
<protein>
    <recommendedName>
        <fullName evidence="8">tRNA(Ile)-lysidine synthase</fullName>
        <ecNumber evidence="8">6.3.4.19</ecNumber>
    </recommendedName>
    <alternativeName>
        <fullName evidence="8">tRNA(Ile)-2-lysyl-cytidine synthase</fullName>
    </alternativeName>
    <alternativeName>
        <fullName evidence="8">tRNA(Ile)-lysidine synthetase</fullName>
    </alternativeName>
</protein>
<evidence type="ECO:0000256" key="4">
    <source>
        <dbReference type="ARBA" id="ARBA00022694"/>
    </source>
</evidence>
<name>A0A6B1D9I6_9CHLR</name>
<dbReference type="PANTHER" id="PTHR43033:SF1">
    <property type="entry name" value="TRNA(ILE)-LYSIDINE SYNTHASE-RELATED"/>
    <property type="match status" value="1"/>
</dbReference>
<dbReference type="CDD" id="cd01992">
    <property type="entry name" value="TilS_N"/>
    <property type="match status" value="1"/>
</dbReference>
<evidence type="ECO:0000256" key="5">
    <source>
        <dbReference type="ARBA" id="ARBA00022741"/>
    </source>
</evidence>
<dbReference type="Pfam" id="PF09179">
    <property type="entry name" value="TilS"/>
    <property type="match status" value="1"/>
</dbReference>
<accession>A0A6B1D9I6</accession>
<dbReference type="SMART" id="SM00977">
    <property type="entry name" value="TilS_C"/>
    <property type="match status" value="1"/>
</dbReference>
<feature type="region of interest" description="Disordered" evidence="9">
    <location>
        <begin position="24"/>
        <end position="53"/>
    </location>
</feature>
<dbReference type="InterPro" id="IPR012796">
    <property type="entry name" value="Lysidine-tRNA-synth_C"/>
</dbReference>
<evidence type="ECO:0000256" key="3">
    <source>
        <dbReference type="ARBA" id="ARBA00022598"/>
    </source>
</evidence>
<evidence type="ECO:0000256" key="8">
    <source>
        <dbReference type="HAMAP-Rule" id="MF_01161"/>
    </source>
</evidence>
<dbReference type="GO" id="GO:0005737">
    <property type="term" value="C:cytoplasm"/>
    <property type="evidence" value="ECO:0007669"/>
    <property type="project" value="UniProtKB-SubCell"/>
</dbReference>
<dbReference type="Gene3D" id="3.40.50.620">
    <property type="entry name" value="HUPs"/>
    <property type="match status" value="1"/>
</dbReference>
<dbReference type="EC" id="6.3.4.19" evidence="8"/>
<evidence type="ECO:0000256" key="9">
    <source>
        <dbReference type="SAM" id="MobiDB-lite"/>
    </source>
</evidence>
<evidence type="ECO:0000259" key="10">
    <source>
        <dbReference type="SMART" id="SM00977"/>
    </source>
</evidence>
<feature type="domain" description="Lysidine-tRNA(Ile) synthetase C-terminal" evidence="10">
    <location>
        <begin position="509"/>
        <end position="584"/>
    </location>
</feature>
<dbReference type="PANTHER" id="PTHR43033">
    <property type="entry name" value="TRNA(ILE)-LYSIDINE SYNTHASE-RELATED"/>
    <property type="match status" value="1"/>
</dbReference>
<dbReference type="SUPFAM" id="SSF56037">
    <property type="entry name" value="PheT/TilS domain"/>
    <property type="match status" value="1"/>
</dbReference>
<dbReference type="GO" id="GO:0032267">
    <property type="term" value="F:tRNA(Ile)-lysidine synthase activity"/>
    <property type="evidence" value="ECO:0007669"/>
    <property type="project" value="UniProtKB-EC"/>
</dbReference>
<dbReference type="InterPro" id="IPR014729">
    <property type="entry name" value="Rossmann-like_a/b/a_fold"/>
</dbReference>
<dbReference type="InterPro" id="IPR012795">
    <property type="entry name" value="tRNA_Ile_lys_synt_N"/>
</dbReference>
<dbReference type="InterPro" id="IPR011063">
    <property type="entry name" value="TilS/TtcA_N"/>
</dbReference>
<comment type="domain">
    <text evidence="8">The N-terminal region contains the highly conserved SGGXDS motif, predicted to be a P-loop motif involved in ATP binding.</text>
</comment>
<comment type="function">
    <text evidence="8">Ligates lysine onto the cytidine present at position 34 of the AUA codon-specific tRNA(Ile) that contains the anticodon CAU, in an ATP-dependent manner. Cytidine is converted to lysidine, thus changing the amino acid specificity of the tRNA from methionine to isoleucine.</text>
</comment>
<dbReference type="Pfam" id="PF01171">
    <property type="entry name" value="ATP_bind_3"/>
    <property type="match status" value="1"/>
</dbReference>
<evidence type="ECO:0000313" key="11">
    <source>
        <dbReference type="EMBL" id="MYC96093.1"/>
    </source>
</evidence>
<comment type="catalytic activity">
    <reaction evidence="7 8">
        <text>cytidine(34) in tRNA(Ile2) + L-lysine + ATP = lysidine(34) in tRNA(Ile2) + AMP + diphosphate + H(+)</text>
        <dbReference type="Rhea" id="RHEA:43744"/>
        <dbReference type="Rhea" id="RHEA-COMP:10625"/>
        <dbReference type="Rhea" id="RHEA-COMP:10670"/>
        <dbReference type="ChEBI" id="CHEBI:15378"/>
        <dbReference type="ChEBI" id="CHEBI:30616"/>
        <dbReference type="ChEBI" id="CHEBI:32551"/>
        <dbReference type="ChEBI" id="CHEBI:33019"/>
        <dbReference type="ChEBI" id="CHEBI:82748"/>
        <dbReference type="ChEBI" id="CHEBI:83665"/>
        <dbReference type="ChEBI" id="CHEBI:456215"/>
        <dbReference type="EC" id="6.3.4.19"/>
    </reaction>
</comment>
<keyword evidence="4 8" id="KW-0819">tRNA processing</keyword>